<evidence type="ECO:0000313" key="10">
    <source>
        <dbReference type="Proteomes" id="UP000528964"/>
    </source>
</evidence>
<keyword evidence="5 7" id="KW-1133">Transmembrane helix</keyword>
<dbReference type="Pfam" id="PF13632">
    <property type="entry name" value="Glyco_trans_2_3"/>
    <property type="match status" value="1"/>
</dbReference>
<dbReference type="PANTHER" id="PTHR43867">
    <property type="entry name" value="CELLULOSE SYNTHASE CATALYTIC SUBUNIT A [UDP-FORMING]"/>
    <property type="match status" value="1"/>
</dbReference>
<organism evidence="9 10">
    <name type="scientific">Hansschlegelia beijingensis</name>
    <dbReference type="NCBI Taxonomy" id="1133344"/>
    <lineage>
        <taxon>Bacteria</taxon>
        <taxon>Pseudomonadati</taxon>
        <taxon>Pseudomonadota</taxon>
        <taxon>Alphaproteobacteria</taxon>
        <taxon>Hyphomicrobiales</taxon>
        <taxon>Methylopilaceae</taxon>
        <taxon>Hansschlegelia</taxon>
    </lineage>
</organism>
<keyword evidence="10" id="KW-1185">Reference proteome</keyword>
<accession>A0A7W6GEH8</accession>
<gene>
    <name evidence="9" type="ORF">GGR24_001573</name>
</gene>
<feature type="transmembrane region" description="Helical" evidence="7">
    <location>
        <begin position="464"/>
        <end position="490"/>
    </location>
</feature>
<evidence type="ECO:0000256" key="1">
    <source>
        <dbReference type="ARBA" id="ARBA00004141"/>
    </source>
</evidence>
<dbReference type="Gene3D" id="3.90.550.10">
    <property type="entry name" value="Spore Coat Polysaccharide Biosynthesis Protein SpsA, Chain A"/>
    <property type="match status" value="1"/>
</dbReference>
<evidence type="ECO:0000313" key="9">
    <source>
        <dbReference type="EMBL" id="MBB3972916.1"/>
    </source>
</evidence>
<name>A0A7W6GEH8_9HYPH</name>
<sequence>MHALAEAERAGVAPFDALAASCGLEEDALTATLAASLGVGLVGPEDFEGEPIDADAYALALRTGVLRATTADGRSRLIIAARGPRIGRLALVGRGRARQINVALAGTRAFADLLTARAGAALAERACQGPGLTFPKLTVAGLPAVAPVLRYAASATLLAAALCAFWFDAVGLAVIAGSGLLFATLNGFRLWLACTPPSDRKPQRRTADRDLPLYTVLVALAKEAAVVPGLLDALEALDYPAAKLDIKLLIEEGDRETLGALEARPPRPGTEVLVLPPGGPKTKPRALNAGLLGARGQFLTVFDAEDRPDPDQLRVALEAFRCGPPELACVQARLAIDNVADGWLARQFAIEYAALFDVVLPALGTLGLPIALGGTSNHFRTAALRSVGGWDPGNVTEDADLGLRLARLGWSTRTIASTTWEEAPLRLWPWLKQRTRWIKGFMVTAVVHGRDLPGLARRLDPLSFAAAQLLIGGVAATALAYPVVLALILWRGLDGSLLAPAESLAGAAFAGLHVTNLIVGYSAGLACGWMGIDRRGPSGLAQDLFTMPFYWLLVGVAAWRALYQIAVARTTHWEKTAHGVSRRRAQPDQV</sequence>
<dbReference type="InterPro" id="IPR029044">
    <property type="entry name" value="Nucleotide-diphossugar_trans"/>
</dbReference>
<keyword evidence="3" id="KW-0808">Transferase</keyword>
<feature type="domain" description="Glycosyltransferase 2-like" evidence="8">
    <location>
        <begin position="300"/>
        <end position="481"/>
    </location>
</feature>
<dbReference type="InterPro" id="IPR050321">
    <property type="entry name" value="Glycosyltr_2/OpgH_subfam"/>
</dbReference>
<dbReference type="EMBL" id="JACIDR010000002">
    <property type="protein sequence ID" value="MBB3972916.1"/>
    <property type="molecule type" value="Genomic_DNA"/>
</dbReference>
<dbReference type="InterPro" id="IPR001173">
    <property type="entry name" value="Glyco_trans_2-like"/>
</dbReference>
<evidence type="ECO:0000256" key="6">
    <source>
        <dbReference type="ARBA" id="ARBA00023136"/>
    </source>
</evidence>
<evidence type="ECO:0000256" key="7">
    <source>
        <dbReference type="SAM" id="Phobius"/>
    </source>
</evidence>
<dbReference type="SUPFAM" id="SSF53448">
    <property type="entry name" value="Nucleotide-diphospho-sugar transferases"/>
    <property type="match status" value="1"/>
</dbReference>
<protein>
    <recommendedName>
        <fullName evidence="8">Glycosyltransferase 2-like domain-containing protein</fullName>
    </recommendedName>
</protein>
<keyword evidence="6 7" id="KW-0472">Membrane</keyword>
<dbReference type="GO" id="GO:0016757">
    <property type="term" value="F:glycosyltransferase activity"/>
    <property type="evidence" value="ECO:0007669"/>
    <property type="project" value="UniProtKB-KW"/>
</dbReference>
<comment type="caution">
    <text evidence="9">The sequence shown here is derived from an EMBL/GenBank/DDBJ whole genome shotgun (WGS) entry which is preliminary data.</text>
</comment>
<feature type="transmembrane region" description="Helical" evidence="7">
    <location>
        <begin position="544"/>
        <end position="562"/>
    </location>
</feature>
<evidence type="ECO:0000256" key="3">
    <source>
        <dbReference type="ARBA" id="ARBA00022679"/>
    </source>
</evidence>
<dbReference type="AlphaFoldDB" id="A0A7W6GEH8"/>
<dbReference type="GO" id="GO:0016020">
    <property type="term" value="C:membrane"/>
    <property type="evidence" value="ECO:0007669"/>
    <property type="project" value="UniProtKB-SubCell"/>
</dbReference>
<proteinExistence type="predicted"/>
<dbReference type="RefSeq" id="WP_183394787.1">
    <property type="nucleotide sequence ID" value="NZ_JACIDR010000002.1"/>
</dbReference>
<keyword evidence="2" id="KW-0328">Glycosyltransferase</keyword>
<evidence type="ECO:0000256" key="5">
    <source>
        <dbReference type="ARBA" id="ARBA00022989"/>
    </source>
</evidence>
<keyword evidence="4 7" id="KW-0812">Transmembrane</keyword>
<reference evidence="9 10" key="1">
    <citation type="submission" date="2020-08" db="EMBL/GenBank/DDBJ databases">
        <title>Genomic Encyclopedia of Type Strains, Phase IV (KMG-IV): sequencing the most valuable type-strain genomes for metagenomic binning, comparative biology and taxonomic classification.</title>
        <authorList>
            <person name="Goeker M."/>
        </authorList>
    </citation>
    <scope>NUCLEOTIDE SEQUENCE [LARGE SCALE GENOMIC DNA]</scope>
    <source>
        <strain evidence="9 10">DSM 25481</strain>
    </source>
</reference>
<dbReference type="PANTHER" id="PTHR43867:SF2">
    <property type="entry name" value="CELLULOSE SYNTHASE CATALYTIC SUBUNIT A [UDP-FORMING]"/>
    <property type="match status" value="1"/>
</dbReference>
<evidence type="ECO:0000259" key="8">
    <source>
        <dbReference type="Pfam" id="PF13632"/>
    </source>
</evidence>
<evidence type="ECO:0000256" key="2">
    <source>
        <dbReference type="ARBA" id="ARBA00022676"/>
    </source>
</evidence>
<dbReference type="Proteomes" id="UP000528964">
    <property type="component" value="Unassembled WGS sequence"/>
</dbReference>
<evidence type="ECO:0000256" key="4">
    <source>
        <dbReference type="ARBA" id="ARBA00022692"/>
    </source>
</evidence>
<feature type="transmembrane region" description="Helical" evidence="7">
    <location>
        <begin position="510"/>
        <end position="532"/>
    </location>
</feature>
<comment type="subcellular location">
    <subcellularLocation>
        <location evidence="1">Membrane</location>
        <topology evidence="1">Multi-pass membrane protein</topology>
    </subcellularLocation>
</comment>